<dbReference type="OrthoDB" id="5112685at2"/>
<organism evidence="1 2">
    <name type="scientific">Kribbella steppae</name>
    <dbReference type="NCBI Taxonomy" id="2512223"/>
    <lineage>
        <taxon>Bacteria</taxon>
        <taxon>Bacillati</taxon>
        <taxon>Actinomycetota</taxon>
        <taxon>Actinomycetes</taxon>
        <taxon>Propionibacteriales</taxon>
        <taxon>Kribbellaceae</taxon>
        <taxon>Kribbella</taxon>
    </lineage>
</organism>
<dbReference type="AlphaFoldDB" id="A0A4R2GX07"/>
<accession>A0A4R2GX07</accession>
<dbReference type="Proteomes" id="UP000294508">
    <property type="component" value="Unassembled WGS sequence"/>
</dbReference>
<evidence type="ECO:0000313" key="1">
    <source>
        <dbReference type="EMBL" id="TCO15721.1"/>
    </source>
</evidence>
<dbReference type="EMBL" id="SLWN01000021">
    <property type="protein sequence ID" value="TCO15721.1"/>
    <property type="molecule type" value="Genomic_DNA"/>
</dbReference>
<protein>
    <submittedName>
        <fullName evidence="1">Uncharacterized protein</fullName>
    </submittedName>
</protein>
<evidence type="ECO:0000313" key="2">
    <source>
        <dbReference type="Proteomes" id="UP000294508"/>
    </source>
</evidence>
<sequence length="174" mass="19489">MTETGSRIQTLPDGVHGDGERLWRAKKGATSTFEEHVAARRLFMDLHRDEFWNPWRLEEQAAELERAQQIMGEWERAEPGFRRRTKRQIEAEIRPCRQPPAVAVPPGRRAPAGAALDWTAVGTAATFCSVYLTMPVHVEVTGDMVTSTGTRIGSEQLMLIVAQRVQARVLAARA</sequence>
<proteinExistence type="predicted"/>
<gene>
    <name evidence="1" type="ORF">EV652_12194</name>
</gene>
<reference evidence="1 2" key="1">
    <citation type="journal article" date="2015" name="Stand. Genomic Sci.">
        <title>Genomic Encyclopedia of Bacterial and Archaeal Type Strains, Phase III: the genomes of soil and plant-associated and newly described type strains.</title>
        <authorList>
            <person name="Whitman W.B."/>
            <person name="Woyke T."/>
            <person name="Klenk H.P."/>
            <person name="Zhou Y."/>
            <person name="Lilburn T.G."/>
            <person name="Beck B.J."/>
            <person name="De Vos P."/>
            <person name="Vandamme P."/>
            <person name="Eisen J.A."/>
            <person name="Garrity G."/>
            <person name="Hugenholtz P."/>
            <person name="Kyrpides N.C."/>
        </authorList>
    </citation>
    <scope>NUCLEOTIDE SEQUENCE [LARGE SCALE GENOMIC DNA]</scope>
    <source>
        <strain evidence="1 2">VKM Ac-2572</strain>
    </source>
</reference>
<name>A0A4R2GX07_9ACTN</name>
<dbReference type="RefSeq" id="WP_132215676.1">
    <property type="nucleotide sequence ID" value="NZ_SLWN01000021.1"/>
</dbReference>
<comment type="caution">
    <text evidence="1">The sequence shown here is derived from an EMBL/GenBank/DDBJ whole genome shotgun (WGS) entry which is preliminary data.</text>
</comment>
<keyword evidence="2" id="KW-1185">Reference proteome</keyword>